<sequence>MIEQIWLEFAELYRLLSLIPEEKFRVADVWGKSPAWYAVYFEGVANYFVNIGLDLKGKKGKEIQEKFNSLEWNSCLPNDPKKAILDFMELAFEGLKAKILMTSDIRLSLPYDNAQLTRKSDESAASGIVELIDLMAFTRSRISAQFPHPVHPV</sequence>
<keyword evidence="2" id="KW-1185">Reference proteome</keyword>
<gene>
    <name evidence="1" type="ORF">GCM10017783_19670</name>
</gene>
<protein>
    <submittedName>
        <fullName evidence="1">Uncharacterized protein</fullName>
    </submittedName>
</protein>
<reference evidence="2" key="1">
    <citation type="journal article" date="2019" name="Int. J. Syst. Evol. Microbiol.">
        <title>The Global Catalogue of Microorganisms (GCM) 10K type strain sequencing project: providing services to taxonomists for standard genome sequencing and annotation.</title>
        <authorList>
            <consortium name="The Broad Institute Genomics Platform"/>
            <consortium name="The Broad Institute Genome Sequencing Center for Infectious Disease"/>
            <person name="Wu L."/>
            <person name="Ma J."/>
        </authorList>
    </citation>
    <scope>NUCLEOTIDE SEQUENCE [LARGE SCALE GENOMIC DNA]</scope>
    <source>
        <strain evidence="2">CGMCC 1.18439</strain>
    </source>
</reference>
<evidence type="ECO:0000313" key="2">
    <source>
        <dbReference type="Proteomes" id="UP000632154"/>
    </source>
</evidence>
<comment type="caution">
    <text evidence="1">The sequence shown here is derived from an EMBL/GenBank/DDBJ whole genome shotgun (WGS) entry which is preliminary data.</text>
</comment>
<dbReference type="Proteomes" id="UP000632154">
    <property type="component" value="Unassembled WGS sequence"/>
</dbReference>
<accession>A0ABQ3KBE5</accession>
<evidence type="ECO:0000313" key="1">
    <source>
        <dbReference type="EMBL" id="GHG07193.1"/>
    </source>
</evidence>
<proteinExistence type="predicted"/>
<dbReference type="EMBL" id="BNAL01000027">
    <property type="protein sequence ID" value="GHG07193.1"/>
    <property type="molecule type" value="Genomic_DNA"/>
</dbReference>
<organism evidence="1 2">
    <name type="scientific">Deinococcus piscis</name>
    <dbReference type="NCBI Taxonomy" id="394230"/>
    <lineage>
        <taxon>Bacteria</taxon>
        <taxon>Thermotogati</taxon>
        <taxon>Deinococcota</taxon>
        <taxon>Deinococci</taxon>
        <taxon>Deinococcales</taxon>
        <taxon>Deinococcaceae</taxon>
        <taxon>Deinococcus</taxon>
    </lineage>
</organism>
<name>A0ABQ3KBE5_9DEIO</name>